<feature type="domain" description="Carbohydrate kinase PfkB" evidence="4">
    <location>
        <begin position="32"/>
        <end position="292"/>
    </location>
</feature>
<evidence type="ECO:0000259" key="4">
    <source>
        <dbReference type="Pfam" id="PF00294"/>
    </source>
</evidence>
<keyword evidence="6" id="KW-1185">Reference proteome</keyword>
<dbReference type="Pfam" id="PF00294">
    <property type="entry name" value="PfkB"/>
    <property type="match status" value="1"/>
</dbReference>
<dbReference type="RefSeq" id="WP_120738097.1">
    <property type="nucleotide sequence ID" value="NZ_CP032568.1"/>
</dbReference>
<protein>
    <submittedName>
        <fullName evidence="5">Carbohydrate kinase family protein</fullName>
    </submittedName>
</protein>
<dbReference type="InterPro" id="IPR011611">
    <property type="entry name" value="PfkB_dom"/>
</dbReference>
<dbReference type="PROSITE" id="PS00583">
    <property type="entry name" value="PFKB_KINASES_1"/>
    <property type="match status" value="1"/>
</dbReference>
<organism evidence="5 6">
    <name type="scientific">Nocardia yunnanensis</name>
    <dbReference type="NCBI Taxonomy" id="2382165"/>
    <lineage>
        <taxon>Bacteria</taxon>
        <taxon>Bacillati</taxon>
        <taxon>Actinomycetota</taxon>
        <taxon>Actinomycetes</taxon>
        <taxon>Mycobacteriales</taxon>
        <taxon>Nocardiaceae</taxon>
        <taxon>Nocardia</taxon>
    </lineage>
</organism>
<dbReference type="GO" id="GO:0016301">
    <property type="term" value="F:kinase activity"/>
    <property type="evidence" value="ECO:0007669"/>
    <property type="project" value="UniProtKB-KW"/>
</dbReference>
<evidence type="ECO:0000313" key="5">
    <source>
        <dbReference type="EMBL" id="AYF75513.1"/>
    </source>
</evidence>
<dbReference type="SUPFAM" id="SSF53613">
    <property type="entry name" value="Ribokinase-like"/>
    <property type="match status" value="1"/>
</dbReference>
<accession>A0A386ZEA2</accession>
<dbReference type="PANTHER" id="PTHR43085:SF46">
    <property type="entry name" value="ADENOSINE KINASE"/>
    <property type="match status" value="1"/>
</dbReference>
<reference evidence="5 6" key="1">
    <citation type="submission" date="2018-09" db="EMBL/GenBank/DDBJ databases">
        <title>Nocardia yunnanensis sp. nov., an actinomycete isolated from a soil sample.</title>
        <authorList>
            <person name="Zhang J."/>
        </authorList>
    </citation>
    <scope>NUCLEOTIDE SEQUENCE [LARGE SCALE GENOMIC DNA]</scope>
    <source>
        <strain evidence="5 6">CFHS0054</strain>
    </source>
</reference>
<evidence type="ECO:0000256" key="1">
    <source>
        <dbReference type="ARBA" id="ARBA00010688"/>
    </source>
</evidence>
<dbReference type="PANTHER" id="PTHR43085">
    <property type="entry name" value="HEXOKINASE FAMILY MEMBER"/>
    <property type="match status" value="1"/>
</dbReference>
<dbReference type="CDD" id="cd01942">
    <property type="entry name" value="ribokinase_group_A"/>
    <property type="match status" value="1"/>
</dbReference>
<sequence length="323" mass="34649">MTIAVSASIATDHLMRFPGKFSDVLLADQLHHVSLSFLVDDLVIRKGGVAGNISYAMGVLGRNPLLVGAVGQDWGDYRKWLEDNGVDCSAVRVSTDLHTARFVCTTDETMAQIASFYPGAMAEARDIDITQLGRDLDLVLIGADDPEAMLRHTDQCRTAGIPFAADPSQQLAFVDGDTILKLIDGADYLFSNEYEWGILLQKTGLSEAEIGERVGIRVTTLGSKGAKIVDRDGTELLVDVVPDIAKLDPTGVGDGFRAGFLTGQAAGLSLERSAQLGSLVAVLVLETVGPQDWTLDHDTAMKRLRDAYGPEAAAEIEPILTHP</sequence>
<keyword evidence="3 5" id="KW-0418">Kinase</keyword>
<name>A0A386ZEA2_9NOCA</name>
<evidence type="ECO:0000313" key="6">
    <source>
        <dbReference type="Proteomes" id="UP000267164"/>
    </source>
</evidence>
<dbReference type="KEGG" id="nyu:D7D52_18510"/>
<dbReference type="AlphaFoldDB" id="A0A386ZEA2"/>
<proteinExistence type="inferred from homology"/>
<dbReference type="OrthoDB" id="9779730at2"/>
<evidence type="ECO:0000256" key="2">
    <source>
        <dbReference type="ARBA" id="ARBA00022679"/>
    </source>
</evidence>
<dbReference type="InterPro" id="IPR050306">
    <property type="entry name" value="PfkB_Carbo_kinase"/>
</dbReference>
<comment type="similarity">
    <text evidence="1">Belongs to the carbohydrate kinase PfkB family.</text>
</comment>
<gene>
    <name evidence="5" type="ORF">D7D52_18510</name>
</gene>
<dbReference type="Proteomes" id="UP000267164">
    <property type="component" value="Chromosome"/>
</dbReference>
<dbReference type="Gene3D" id="3.40.1190.20">
    <property type="match status" value="1"/>
</dbReference>
<keyword evidence="2" id="KW-0808">Transferase</keyword>
<dbReference type="InterPro" id="IPR029056">
    <property type="entry name" value="Ribokinase-like"/>
</dbReference>
<evidence type="ECO:0000256" key="3">
    <source>
        <dbReference type="ARBA" id="ARBA00022777"/>
    </source>
</evidence>
<dbReference type="InterPro" id="IPR002173">
    <property type="entry name" value="Carboh/pur_kinase_PfkB_CS"/>
</dbReference>
<dbReference type="EMBL" id="CP032568">
    <property type="protein sequence ID" value="AYF75513.1"/>
    <property type="molecule type" value="Genomic_DNA"/>
</dbReference>